<gene>
    <name evidence="5" type="ORF">ADUPG1_006818</name>
</gene>
<dbReference type="PANTHER" id="PTHR45188">
    <property type="entry name" value="DNAJ PROTEIN P58IPK HOMOLOG"/>
    <property type="match status" value="1"/>
</dbReference>
<dbReference type="InterPro" id="IPR001623">
    <property type="entry name" value="DnaJ_domain"/>
</dbReference>
<sequence>MAEQLKTEGNSFFGKGEYDKAVQKYTQALDLDSDNAFLYANRAAALLQLKQYKKAKVDSEKALSLKPNFSKALLRLATAELCLGDPKKSLANISKVVASSPTNASALDIYRKAKYVDRVLSDLDSQVKHEAKALVDSIKETLSNNGDLIIASKKPDPPSSDEGSKLAHLERTYETLQPICYLDSQVKHEAKALVDSIKETLSNNGDLIIASKKPDPPSSDEGSKLAHLERTYETLQPICCGSSTIFAYSALIMTLRAQSWKLVHGAQGIAPTDLSIFARGMKKKLHERLKQAQTIDSNNSELWLCVAMIRLYDKDIDNALSALRHALSLSPDDPSCQKIYRLLKRAKSESDKGKAILSRGANKSAYEQAMTHFNSAIDSYLGDNIFAICSVGLISRVVGNRSVAWQKLEQTDKAVGDSTLAVQLDPLYEKAYQRRCTHLISSGEHQQICVSDANFLTRVNPSERAYKELKRKAESSRRKNARKDYYKILGVEKGANAAMLKKAFRKKALKYHPDKVPHDASPAEKEEADKCFKDVNEAYNVLNDERKRQIYDAGEEEKVTFNSIDSKLYIFNQDSISDLQRANPDELERVHFYGLSGSEIRLYSNEVQSSGNSSVSYFNPPLLDSVSILDTSGAEVTLPILFGGPANSLVEYEESSPEAPDVISLVPLDAANAIDHASLGTIPISTIGIHPEVPNGRYLLFICEAALNRAVIDYYNENMIHILTVRFTDVTCDTSMKLHLKYDSDNGINLAIVDETATTMYASVYSTPLGDMHVANYFPVTSGSPNIELGRKTNDLFRIHSTHSCDLPISESSPCLASFRRTDSMILPHEDENTYFGELALISRLGVAASYAIFSSIASMFQSLSNGTASTLPSAVSVPLSDGTLQSISTIRVTCTEYHDTYEFISGVNTIYTIETSYTYPRTEEEFPLANDSDVRIGILILSSSSMICVWSQGGADLSSCVMIAYNNVDTGEFNVSAVRYDNNGANSDDDLVWVTATLDDSSQFLGDLTSITDMTLKVSPSMFKGRISDYFVFEMSTKSYWPESLLPLSLDALISATDDELAAATDAYLYAEASMEAVTGDARILIDCERTSASSTTELVYASNLSYTCESVDGSTAGTKDVNLTLYSYVGDEIVH</sequence>
<evidence type="ECO:0000259" key="4">
    <source>
        <dbReference type="PROSITE" id="PS50076"/>
    </source>
</evidence>
<evidence type="ECO:0000256" key="1">
    <source>
        <dbReference type="ARBA" id="ARBA00022737"/>
    </source>
</evidence>
<dbReference type="PANTHER" id="PTHR45188:SF2">
    <property type="entry name" value="DNAJ HOMOLOG SUBFAMILY C MEMBER 7"/>
    <property type="match status" value="1"/>
</dbReference>
<dbReference type="EMBL" id="BQXS01010044">
    <property type="protein sequence ID" value="GKT32739.1"/>
    <property type="molecule type" value="Genomic_DNA"/>
</dbReference>
<evidence type="ECO:0000313" key="5">
    <source>
        <dbReference type="EMBL" id="GKT32739.1"/>
    </source>
</evidence>
<dbReference type="Pfam" id="PF13414">
    <property type="entry name" value="TPR_11"/>
    <property type="match status" value="1"/>
</dbReference>
<dbReference type="PRINTS" id="PR00625">
    <property type="entry name" value="JDOMAIN"/>
</dbReference>
<feature type="repeat" description="TPR" evidence="3">
    <location>
        <begin position="300"/>
        <end position="333"/>
    </location>
</feature>
<dbReference type="SMART" id="SM00271">
    <property type="entry name" value="DnaJ"/>
    <property type="match status" value="1"/>
</dbReference>
<dbReference type="InterPro" id="IPR018253">
    <property type="entry name" value="DnaJ_domain_CS"/>
</dbReference>
<dbReference type="InterPro" id="IPR011990">
    <property type="entry name" value="TPR-like_helical_dom_sf"/>
</dbReference>
<name>A0ABQ5KMN4_9EUKA</name>
<proteinExistence type="predicted"/>
<dbReference type="Pfam" id="PF00226">
    <property type="entry name" value="DnaJ"/>
    <property type="match status" value="1"/>
</dbReference>
<dbReference type="Proteomes" id="UP001057375">
    <property type="component" value="Unassembled WGS sequence"/>
</dbReference>
<keyword evidence="1" id="KW-0677">Repeat</keyword>
<dbReference type="Gene3D" id="1.25.40.10">
    <property type="entry name" value="Tetratricopeptide repeat domain"/>
    <property type="match status" value="3"/>
</dbReference>
<dbReference type="CDD" id="cd06257">
    <property type="entry name" value="DnaJ"/>
    <property type="match status" value="1"/>
</dbReference>
<keyword evidence="6" id="KW-1185">Reference proteome</keyword>
<dbReference type="PROSITE" id="PS50005">
    <property type="entry name" value="TPR"/>
    <property type="match status" value="3"/>
</dbReference>
<feature type="non-terminal residue" evidence="5">
    <location>
        <position position="1137"/>
    </location>
</feature>
<dbReference type="SUPFAM" id="SSF48452">
    <property type="entry name" value="TPR-like"/>
    <property type="match status" value="2"/>
</dbReference>
<dbReference type="Gene3D" id="1.10.287.110">
    <property type="entry name" value="DnaJ domain"/>
    <property type="match status" value="1"/>
</dbReference>
<feature type="domain" description="J" evidence="4">
    <location>
        <begin position="484"/>
        <end position="555"/>
    </location>
</feature>
<dbReference type="SMART" id="SM00028">
    <property type="entry name" value="TPR"/>
    <property type="match status" value="5"/>
</dbReference>
<evidence type="ECO:0000256" key="2">
    <source>
        <dbReference type="ARBA" id="ARBA00022803"/>
    </source>
</evidence>
<evidence type="ECO:0000256" key="3">
    <source>
        <dbReference type="PROSITE-ProRule" id="PRU00339"/>
    </source>
</evidence>
<dbReference type="SUPFAM" id="SSF46565">
    <property type="entry name" value="Chaperone J-domain"/>
    <property type="match status" value="1"/>
</dbReference>
<accession>A0ABQ5KMN4</accession>
<protein>
    <recommendedName>
        <fullName evidence="4">J domain-containing protein</fullName>
    </recommendedName>
</protein>
<comment type="caution">
    <text evidence="5">The sequence shown here is derived from an EMBL/GenBank/DDBJ whole genome shotgun (WGS) entry which is preliminary data.</text>
</comment>
<feature type="repeat" description="TPR" evidence="3">
    <location>
        <begin position="36"/>
        <end position="69"/>
    </location>
</feature>
<dbReference type="PROSITE" id="PS00636">
    <property type="entry name" value="DNAJ_1"/>
    <property type="match status" value="1"/>
</dbReference>
<keyword evidence="2 3" id="KW-0802">TPR repeat</keyword>
<feature type="repeat" description="TPR" evidence="3">
    <location>
        <begin position="2"/>
        <end position="35"/>
    </location>
</feature>
<dbReference type="InterPro" id="IPR019734">
    <property type="entry name" value="TPR_rpt"/>
</dbReference>
<dbReference type="PROSITE" id="PS50076">
    <property type="entry name" value="DNAJ_2"/>
    <property type="match status" value="1"/>
</dbReference>
<organism evidence="5 6">
    <name type="scientific">Aduncisulcus paluster</name>
    <dbReference type="NCBI Taxonomy" id="2918883"/>
    <lineage>
        <taxon>Eukaryota</taxon>
        <taxon>Metamonada</taxon>
        <taxon>Carpediemonas-like organisms</taxon>
        <taxon>Aduncisulcus</taxon>
    </lineage>
</organism>
<evidence type="ECO:0000313" key="6">
    <source>
        <dbReference type="Proteomes" id="UP001057375"/>
    </source>
</evidence>
<dbReference type="InterPro" id="IPR036869">
    <property type="entry name" value="J_dom_sf"/>
</dbReference>
<reference evidence="5" key="1">
    <citation type="submission" date="2022-03" db="EMBL/GenBank/DDBJ databases">
        <title>Draft genome sequence of Aduncisulcus paluster, a free-living microaerophilic Fornicata.</title>
        <authorList>
            <person name="Yuyama I."/>
            <person name="Kume K."/>
            <person name="Tamura T."/>
            <person name="Inagaki Y."/>
            <person name="Hashimoto T."/>
        </authorList>
    </citation>
    <scope>NUCLEOTIDE SEQUENCE</scope>
    <source>
        <strain evidence="5">NY0171</strain>
    </source>
</reference>